<keyword evidence="2" id="KW-1185">Reference proteome</keyword>
<evidence type="ECO:0000313" key="2">
    <source>
        <dbReference type="Proteomes" id="UP000887116"/>
    </source>
</evidence>
<name>A0A8X6I9Q7_TRICU</name>
<dbReference type="Proteomes" id="UP000887116">
    <property type="component" value="Unassembled WGS sequence"/>
</dbReference>
<reference evidence="1" key="1">
    <citation type="submission" date="2020-07" db="EMBL/GenBank/DDBJ databases">
        <title>Multicomponent nature underlies the extraordinary mechanical properties of spider dragline silk.</title>
        <authorList>
            <person name="Kono N."/>
            <person name="Nakamura H."/>
            <person name="Mori M."/>
            <person name="Yoshida Y."/>
            <person name="Ohtoshi R."/>
            <person name="Malay A.D."/>
            <person name="Moran D.A.P."/>
            <person name="Tomita M."/>
            <person name="Numata K."/>
            <person name="Arakawa K."/>
        </authorList>
    </citation>
    <scope>NUCLEOTIDE SEQUENCE</scope>
</reference>
<gene>
    <name evidence="1" type="primary">AVEN_96224_1</name>
    <name evidence="1" type="ORF">TNCT_151531</name>
</gene>
<organism evidence="1 2">
    <name type="scientific">Trichonephila clavata</name>
    <name type="common">Joro spider</name>
    <name type="synonym">Nephila clavata</name>
    <dbReference type="NCBI Taxonomy" id="2740835"/>
    <lineage>
        <taxon>Eukaryota</taxon>
        <taxon>Metazoa</taxon>
        <taxon>Ecdysozoa</taxon>
        <taxon>Arthropoda</taxon>
        <taxon>Chelicerata</taxon>
        <taxon>Arachnida</taxon>
        <taxon>Araneae</taxon>
        <taxon>Araneomorphae</taxon>
        <taxon>Entelegynae</taxon>
        <taxon>Araneoidea</taxon>
        <taxon>Nephilidae</taxon>
        <taxon>Trichonephila</taxon>
    </lineage>
</organism>
<accession>A0A8X6I9Q7</accession>
<protein>
    <submittedName>
        <fullName evidence="1">Uncharacterized protein</fullName>
    </submittedName>
</protein>
<comment type="caution">
    <text evidence="1">The sequence shown here is derived from an EMBL/GenBank/DDBJ whole genome shotgun (WGS) entry which is preliminary data.</text>
</comment>
<dbReference type="AlphaFoldDB" id="A0A8X6I9Q7"/>
<sequence length="131" mass="14991">MLGNFTRIVLKGGESSTISFEKPILPNKKGFCFRVVLKKEPYYPNEEDESSLRADFHFADGSEPQTIYIDVEYDPEFRNQFVPHDIDLGWKEESSFSLTYSVKDGAGKHELKIKEILAFDGYCDPKSEAII</sequence>
<dbReference type="EMBL" id="BMAO01005331">
    <property type="protein sequence ID" value="GFR00750.1"/>
    <property type="molecule type" value="Genomic_DNA"/>
</dbReference>
<evidence type="ECO:0000313" key="1">
    <source>
        <dbReference type="EMBL" id="GFR00750.1"/>
    </source>
</evidence>
<proteinExistence type="predicted"/>
<dbReference type="OrthoDB" id="10532466at2759"/>